<sequence length="89" mass="10097">MIWSDELTALDLSGNTNMMTLKLQCPALKEQQVPPLKVVEQHVKPVHPPIASMLKETYVELAKTRAEAKEKEWKGLSDDSCIPKTHRPF</sequence>
<dbReference type="AlphaFoldDB" id="A0A699YV83"/>
<keyword evidence="2" id="KW-1185">Reference proteome</keyword>
<organism evidence="1 2">
    <name type="scientific">Haematococcus lacustris</name>
    <name type="common">Green alga</name>
    <name type="synonym">Haematococcus pluvialis</name>
    <dbReference type="NCBI Taxonomy" id="44745"/>
    <lineage>
        <taxon>Eukaryota</taxon>
        <taxon>Viridiplantae</taxon>
        <taxon>Chlorophyta</taxon>
        <taxon>core chlorophytes</taxon>
        <taxon>Chlorophyceae</taxon>
        <taxon>CS clade</taxon>
        <taxon>Chlamydomonadales</taxon>
        <taxon>Haematococcaceae</taxon>
        <taxon>Haematococcus</taxon>
    </lineage>
</organism>
<name>A0A699YV83_HAELA</name>
<comment type="caution">
    <text evidence="1">The sequence shown here is derived from an EMBL/GenBank/DDBJ whole genome shotgun (WGS) entry which is preliminary data.</text>
</comment>
<dbReference type="Proteomes" id="UP000485058">
    <property type="component" value="Unassembled WGS sequence"/>
</dbReference>
<evidence type="ECO:0000313" key="1">
    <source>
        <dbReference type="EMBL" id="GFH11558.1"/>
    </source>
</evidence>
<accession>A0A699YV83</accession>
<evidence type="ECO:0000313" key="2">
    <source>
        <dbReference type="Proteomes" id="UP000485058"/>
    </source>
</evidence>
<reference evidence="1 2" key="1">
    <citation type="submission" date="2020-02" db="EMBL/GenBank/DDBJ databases">
        <title>Draft genome sequence of Haematococcus lacustris strain NIES-144.</title>
        <authorList>
            <person name="Morimoto D."/>
            <person name="Nakagawa S."/>
            <person name="Yoshida T."/>
            <person name="Sawayama S."/>
        </authorList>
    </citation>
    <scope>NUCLEOTIDE SEQUENCE [LARGE SCALE GENOMIC DNA]</scope>
    <source>
        <strain evidence="1 2">NIES-144</strain>
    </source>
</reference>
<proteinExistence type="predicted"/>
<protein>
    <submittedName>
        <fullName evidence="1">Uncharacterized protein</fullName>
    </submittedName>
</protein>
<dbReference type="EMBL" id="BLLF01000414">
    <property type="protein sequence ID" value="GFH11558.1"/>
    <property type="molecule type" value="Genomic_DNA"/>
</dbReference>
<gene>
    <name evidence="1" type="ORF">HaLaN_07074</name>
</gene>